<comment type="caution">
    <text evidence="3">The sequence shown here is derived from an EMBL/GenBank/DDBJ whole genome shotgun (WGS) entry which is preliminary data.</text>
</comment>
<feature type="compositionally biased region" description="Polar residues" evidence="1">
    <location>
        <begin position="8"/>
        <end position="27"/>
    </location>
</feature>
<dbReference type="EMBL" id="VJMJ01000205">
    <property type="protein sequence ID" value="KAF0726829.1"/>
    <property type="molecule type" value="Genomic_DNA"/>
</dbReference>
<gene>
    <name evidence="3" type="ORF">Ae201684_014972</name>
</gene>
<dbReference type="Proteomes" id="UP000481153">
    <property type="component" value="Unassembled WGS sequence"/>
</dbReference>
<keyword evidence="2" id="KW-0472">Membrane</keyword>
<evidence type="ECO:0000256" key="1">
    <source>
        <dbReference type="SAM" id="MobiDB-lite"/>
    </source>
</evidence>
<keyword evidence="4" id="KW-1185">Reference proteome</keyword>
<reference evidence="3 4" key="1">
    <citation type="submission" date="2019-07" db="EMBL/GenBank/DDBJ databases">
        <title>Genomics analysis of Aphanomyces spp. identifies a new class of oomycete effector associated with host adaptation.</title>
        <authorList>
            <person name="Gaulin E."/>
        </authorList>
    </citation>
    <scope>NUCLEOTIDE SEQUENCE [LARGE SCALE GENOMIC DNA]</scope>
    <source>
        <strain evidence="3 4">ATCC 201684</strain>
    </source>
</reference>
<evidence type="ECO:0000313" key="3">
    <source>
        <dbReference type="EMBL" id="KAF0726829.1"/>
    </source>
</evidence>
<name>A0A6G0WI16_9STRA</name>
<dbReference type="VEuPathDB" id="FungiDB:AeMF1_013589"/>
<feature type="compositionally biased region" description="Low complexity" evidence="1">
    <location>
        <begin position="301"/>
        <end position="313"/>
    </location>
</feature>
<feature type="compositionally biased region" description="Polar residues" evidence="1">
    <location>
        <begin position="288"/>
        <end position="300"/>
    </location>
</feature>
<feature type="region of interest" description="Disordered" evidence="1">
    <location>
        <begin position="81"/>
        <end position="106"/>
    </location>
</feature>
<accession>A0A6G0WI16</accession>
<protein>
    <submittedName>
        <fullName evidence="3">Uncharacterized protein</fullName>
    </submittedName>
</protein>
<feature type="transmembrane region" description="Helical" evidence="2">
    <location>
        <begin position="53"/>
        <end position="73"/>
    </location>
</feature>
<organism evidence="3 4">
    <name type="scientific">Aphanomyces euteiches</name>
    <dbReference type="NCBI Taxonomy" id="100861"/>
    <lineage>
        <taxon>Eukaryota</taxon>
        <taxon>Sar</taxon>
        <taxon>Stramenopiles</taxon>
        <taxon>Oomycota</taxon>
        <taxon>Saprolegniomycetes</taxon>
        <taxon>Saprolegniales</taxon>
        <taxon>Verrucalvaceae</taxon>
        <taxon>Aphanomyces</taxon>
    </lineage>
</organism>
<feature type="region of interest" description="Disordered" evidence="1">
    <location>
        <begin position="288"/>
        <end position="356"/>
    </location>
</feature>
<feature type="compositionally biased region" description="Polar residues" evidence="1">
    <location>
        <begin position="314"/>
        <end position="333"/>
    </location>
</feature>
<evidence type="ECO:0000313" key="4">
    <source>
        <dbReference type="Proteomes" id="UP000481153"/>
    </source>
</evidence>
<feature type="region of interest" description="Disordered" evidence="1">
    <location>
        <begin position="1"/>
        <end position="35"/>
    </location>
</feature>
<evidence type="ECO:0000256" key="2">
    <source>
        <dbReference type="SAM" id="Phobius"/>
    </source>
</evidence>
<sequence>MAAVALAQNASTESDPTAGLNATTTSPPLLAGKSVTPSTTAQTQRTATSSFPWIAIVAGTLPALLLIFILFLYHRRRERGERCSSGSNKGPPRPSQHATHPSGVTARPASLVGTQMLQAVTSHSFLNPPMLEDPSPSWPTNRRQNPLNDSMQSNDTCFIVTAESNFVECTTTNANDSLALMDRSDYAISNVYTTDASRQAVTNGSHLGDDVGPVQSDLIPLRDANLSPPKAATSPTVKLSDVLRSHDATSDYHEIASTKADQSSTQAVVMSSSDGISTSATCQSNTYTTMDSNKAQPSFASSSQGQTTTNGTNHATVQGTDSTQQSSRSTLAHASTEAVKALSRGPLSDTTYSSSSDNTDSFMYATGVSTAAQYGYESFEGGLPSAWKPTTSTKPTHATIQSNALDTRQVIPLDN</sequence>
<keyword evidence="2" id="KW-1133">Transmembrane helix</keyword>
<dbReference type="AlphaFoldDB" id="A0A6G0WI16"/>
<keyword evidence="2" id="KW-0812">Transmembrane</keyword>
<feature type="region of interest" description="Disordered" evidence="1">
    <location>
        <begin position="125"/>
        <end position="150"/>
    </location>
</feature>
<proteinExistence type="predicted"/>
<feature type="compositionally biased region" description="Polar residues" evidence="1">
    <location>
        <begin position="138"/>
        <end position="150"/>
    </location>
</feature>